<feature type="chain" id="PRO_5047495198" evidence="7">
    <location>
        <begin position="18"/>
        <end position="384"/>
    </location>
</feature>
<dbReference type="Gene3D" id="3.40.50.200">
    <property type="entry name" value="Peptidase S8/S53 domain"/>
    <property type="match status" value="1"/>
</dbReference>
<keyword evidence="7" id="KW-0732">Signal</keyword>
<evidence type="ECO:0000256" key="4">
    <source>
        <dbReference type="ARBA" id="ARBA00022825"/>
    </source>
</evidence>
<dbReference type="InterPro" id="IPR050131">
    <property type="entry name" value="Peptidase_S8_subtilisin-like"/>
</dbReference>
<accession>A0ABU5HH46</accession>
<dbReference type="Proteomes" id="UP001291309">
    <property type="component" value="Unassembled WGS sequence"/>
</dbReference>
<keyword evidence="4 5" id="KW-0720">Serine protease</keyword>
<dbReference type="CDD" id="cd04077">
    <property type="entry name" value="Peptidases_S8_PCSK9_ProteinaseK_like"/>
    <property type="match status" value="1"/>
</dbReference>
<feature type="active site" description="Charge relay system" evidence="5">
    <location>
        <position position="186"/>
    </location>
</feature>
<dbReference type="InterPro" id="IPR037045">
    <property type="entry name" value="S8pro/Inhibitor_I9_sf"/>
</dbReference>
<evidence type="ECO:0000259" key="9">
    <source>
        <dbReference type="Pfam" id="PF05922"/>
    </source>
</evidence>
<proteinExistence type="inferred from homology"/>
<evidence type="ECO:0000256" key="2">
    <source>
        <dbReference type="ARBA" id="ARBA00022670"/>
    </source>
</evidence>
<feature type="domain" description="Peptidase S8/S53" evidence="8">
    <location>
        <begin position="153"/>
        <end position="373"/>
    </location>
</feature>
<evidence type="ECO:0000313" key="11">
    <source>
        <dbReference type="Proteomes" id="UP001291309"/>
    </source>
</evidence>
<dbReference type="InterPro" id="IPR036852">
    <property type="entry name" value="Peptidase_S8/S53_dom_sf"/>
</dbReference>
<dbReference type="InterPro" id="IPR022398">
    <property type="entry name" value="Peptidase_S8_His-AS"/>
</dbReference>
<feature type="active site" description="Charge relay system" evidence="5">
    <location>
        <position position="337"/>
    </location>
</feature>
<dbReference type="GO" id="GO:0016787">
    <property type="term" value="F:hydrolase activity"/>
    <property type="evidence" value="ECO:0007669"/>
    <property type="project" value="UniProtKB-KW"/>
</dbReference>
<keyword evidence="11" id="KW-1185">Reference proteome</keyword>
<evidence type="ECO:0000256" key="1">
    <source>
        <dbReference type="ARBA" id="ARBA00011073"/>
    </source>
</evidence>
<gene>
    <name evidence="10" type="ORF">SYV04_40780</name>
</gene>
<keyword evidence="3 5" id="KW-0378">Hydrolase</keyword>
<evidence type="ECO:0000256" key="5">
    <source>
        <dbReference type="PROSITE-ProRule" id="PRU01240"/>
    </source>
</evidence>
<dbReference type="Gene3D" id="3.30.70.80">
    <property type="entry name" value="Peptidase S8 propeptide/proteinase inhibitor I9"/>
    <property type="match status" value="1"/>
</dbReference>
<dbReference type="InterPro" id="IPR000209">
    <property type="entry name" value="Peptidase_S8/S53_dom"/>
</dbReference>
<dbReference type="PROSITE" id="PS00137">
    <property type="entry name" value="SUBTILASE_HIS"/>
    <property type="match status" value="1"/>
</dbReference>
<feature type="signal peptide" evidence="7">
    <location>
        <begin position="1"/>
        <end position="17"/>
    </location>
</feature>
<evidence type="ECO:0000256" key="3">
    <source>
        <dbReference type="ARBA" id="ARBA00022801"/>
    </source>
</evidence>
<dbReference type="Pfam" id="PF05922">
    <property type="entry name" value="Inhibitor_I9"/>
    <property type="match status" value="1"/>
</dbReference>
<dbReference type="InterPro" id="IPR034193">
    <property type="entry name" value="PCSK9_ProteinaseK-like"/>
</dbReference>
<evidence type="ECO:0000259" key="8">
    <source>
        <dbReference type="Pfam" id="PF00082"/>
    </source>
</evidence>
<dbReference type="PROSITE" id="PS51257">
    <property type="entry name" value="PROKAR_LIPOPROTEIN"/>
    <property type="match status" value="1"/>
</dbReference>
<dbReference type="InterPro" id="IPR015500">
    <property type="entry name" value="Peptidase_S8_subtilisin-rel"/>
</dbReference>
<feature type="domain" description="Inhibitor I9" evidence="9">
    <location>
        <begin position="73"/>
        <end position="112"/>
    </location>
</feature>
<dbReference type="PROSITE" id="PS51892">
    <property type="entry name" value="SUBTILASE"/>
    <property type="match status" value="1"/>
</dbReference>
<dbReference type="PANTHER" id="PTHR43806">
    <property type="entry name" value="PEPTIDASE S8"/>
    <property type="match status" value="1"/>
</dbReference>
<dbReference type="InterPro" id="IPR023828">
    <property type="entry name" value="Peptidase_S8_Ser-AS"/>
</dbReference>
<dbReference type="EMBL" id="JAXIVS010000023">
    <property type="protein sequence ID" value="MDY7232793.1"/>
    <property type="molecule type" value="Genomic_DNA"/>
</dbReference>
<dbReference type="PANTHER" id="PTHR43806:SF11">
    <property type="entry name" value="CEREVISIN-RELATED"/>
    <property type="match status" value="1"/>
</dbReference>
<dbReference type="EC" id="3.4.-.-" evidence="10"/>
<evidence type="ECO:0000313" key="10">
    <source>
        <dbReference type="EMBL" id="MDY7232793.1"/>
    </source>
</evidence>
<comment type="similarity">
    <text evidence="1 5 6">Belongs to the peptidase S8 family.</text>
</comment>
<dbReference type="PROSITE" id="PS00138">
    <property type="entry name" value="SUBTILASE_SER"/>
    <property type="match status" value="1"/>
</dbReference>
<dbReference type="InterPro" id="IPR023827">
    <property type="entry name" value="Peptidase_S8_Asp-AS"/>
</dbReference>
<dbReference type="SUPFAM" id="SSF54897">
    <property type="entry name" value="Protease propeptides/inhibitors"/>
    <property type="match status" value="1"/>
</dbReference>
<dbReference type="PRINTS" id="PR00723">
    <property type="entry name" value="SUBTILISIN"/>
</dbReference>
<reference evidence="10 11" key="1">
    <citation type="submission" date="2023-12" db="EMBL/GenBank/DDBJ databases">
        <title>the genome sequence of Hyalangium sp. s54d21.</title>
        <authorList>
            <person name="Zhang X."/>
        </authorList>
    </citation>
    <scope>NUCLEOTIDE SEQUENCE [LARGE SCALE GENOMIC DNA]</scope>
    <source>
        <strain evidence="11">s54d21</strain>
    </source>
</reference>
<evidence type="ECO:0000256" key="7">
    <source>
        <dbReference type="SAM" id="SignalP"/>
    </source>
</evidence>
<keyword evidence="2 5" id="KW-0645">Protease</keyword>
<dbReference type="Pfam" id="PF00082">
    <property type="entry name" value="Peptidase_S8"/>
    <property type="match status" value="1"/>
</dbReference>
<organism evidence="10 11">
    <name type="scientific">Hyalangium rubrum</name>
    <dbReference type="NCBI Taxonomy" id="3103134"/>
    <lineage>
        <taxon>Bacteria</taxon>
        <taxon>Pseudomonadati</taxon>
        <taxon>Myxococcota</taxon>
        <taxon>Myxococcia</taxon>
        <taxon>Myxococcales</taxon>
        <taxon>Cystobacterineae</taxon>
        <taxon>Archangiaceae</taxon>
        <taxon>Hyalangium</taxon>
    </lineage>
</organism>
<feature type="active site" description="Charge relay system" evidence="5">
    <location>
        <position position="155"/>
    </location>
</feature>
<dbReference type="InterPro" id="IPR010259">
    <property type="entry name" value="S8pro/Inhibitor_I9"/>
</dbReference>
<dbReference type="SUPFAM" id="SSF52743">
    <property type="entry name" value="Subtilisin-like"/>
    <property type="match status" value="1"/>
</dbReference>
<protein>
    <submittedName>
        <fullName evidence="10">S8 family peptidase</fullName>
        <ecNumber evidence="10">3.4.-.-</ecNumber>
    </submittedName>
</protein>
<evidence type="ECO:0000256" key="6">
    <source>
        <dbReference type="RuleBase" id="RU003355"/>
    </source>
</evidence>
<comment type="caution">
    <text evidence="10">The sequence shown here is derived from an EMBL/GenBank/DDBJ whole genome shotgun (WGS) entry which is preliminary data.</text>
</comment>
<sequence>MKNARNTLFLGSVLALAACGGEMNDMDSLEASELGQTQAPLLKAEPGKAIPGAYIVKLRDGAQFSTLGNVMAEVKTRHQYSIINGFAADLDEKQLDALRRNPMVEYVEEDGVASIDATQTGAPWGLDRIDQKTLPLNGTYIYTSTASNINAYIIDTGIYTAHSNFGGRATNVYDAFGGTGADCNGHGTHVAGTVGGSTYGVAKAVKLRGVRVLDCNGSGSWSGVIAGMDWVRLNHVKPAVANMSLGGAANTSVNTAATNLSNAGVFVAVAAGNNSGANACSYSPAGATNVTTVGSTASNDTRSSFSNIGSCVDIYAPGSNILSTSSSGGTATMSGTSMASPHVAGVGALYKATYGDASSATINTWLVNNGTTLSFGKLLYKSSL</sequence>
<name>A0ABU5HH46_9BACT</name>
<dbReference type="PROSITE" id="PS00136">
    <property type="entry name" value="SUBTILASE_ASP"/>
    <property type="match status" value="1"/>
</dbReference>
<dbReference type="RefSeq" id="WP_321551508.1">
    <property type="nucleotide sequence ID" value="NZ_JAXIVS010000023.1"/>
</dbReference>